<feature type="region of interest" description="Disordered" evidence="1">
    <location>
        <begin position="1"/>
        <end position="79"/>
    </location>
</feature>
<evidence type="ECO:0000256" key="1">
    <source>
        <dbReference type="SAM" id="MobiDB-lite"/>
    </source>
</evidence>
<proteinExistence type="predicted"/>
<feature type="compositionally biased region" description="Polar residues" evidence="1">
    <location>
        <begin position="27"/>
        <end position="36"/>
    </location>
</feature>
<evidence type="ECO:0000313" key="4">
    <source>
        <dbReference type="WBParaSite" id="ECPE_0001350801-mRNA-1"/>
    </source>
</evidence>
<keyword evidence="3" id="KW-1185">Reference proteome</keyword>
<evidence type="ECO:0000313" key="2">
    <source>
        <dbReference type="EMBL" id="VDP90741.1"/>
    </source>
</evidence>
<reference evidence="2 3" key="2">
    <citation type="submission" date="2018-11" db="EMBL/GenBank/DDBJ databases">
        <authorList>
            <consortium name="Pathogen Informatics"/>
        </authorList>
    </citation>
    <scope>NUCLEOTIDE SEQUENCE [LARGE SCALE GENOMIC DNA]</scope>
    <source>
        <strain evidence="2 3">Egypt</strain>
    </source>
</reference>
<dbReference type="AlphaFoldDB" id="A0A183B2N4"/>
<feature type="compositionally biased region" description="Polar residues" evidence="1">
    <location>
        <begin position="1"/>
        <end position="15"/>
    </location>
</feature>
<dbReference type="Proteomes" id="UP000272942">
    <property type="component" value="Unassembled WGS sequence"/>
</dbReference>
<feature type="compositionally biased region" description="Polar residues" evidence="1">
    <location>
        <begin position="43"/>
        <end position="55"/>
    </location>
</feature>
<dbReference type="EMBL" id="UZAN01055146">
    <property type="protein sequence ID" value="VDP90741.1"/>
    <property type="molecule type" value="Genomic_DNA"/>
</dbReference>
<organism evidence="4">
    <name type="scientific">Echinostoma caproni</name>
    <dbReference type="NCBI Taxonomy" id="27848"/>
    <lineage>
        <taxon>Eukaryota</taxon>
        <taxon>Metazoa</taxon>
        <taxon>Spiralia</taxon>
        <taxon>Lophotrochozoa</taxon>
        <taxon>Platyhelminthes</taxon>
        <taxon>Trematoda</taxon>
        <taxon>Digenea</taxon>
        <taxon>Plagiorchiida</taxon>
        <taxon>Echinostomata</taxon>
        <taxon>Echinostomatoidea</taxon>
        <taxon>Echinostomatidae</taxon>
        <taxon>Echinostoma</taxon>
    </lineage>
</organism>
<reference evidence="4" key="1">
    <citation type="submission" date="2016-06" db="UniProtKB">
        <authorList>
            <consortium name="WormBaseParasite"/>
        </authorList>
    </citation>
    <scope>IDENTIFICATION</scope>
</reference>
<dbReference type="WBParaSite" id="ECPE_0001350801-mRNA-1">
    <property type="protein sequence ID" value="ECPE_0001350801-mRNA-1"/>
    <property type="gene ID" value="ECPE_0001350801"/>
</dbReference>
<name>A0A183B2N4_9TREM</name>
<protein>
    <submittedName>
        <fullName evidence="2 4">Uncharacterized protein</fullName>
    </submittedName>
</protein>
<gene>
    <name evidence="2" type="ORF">ECPE_LOCUS13469</name>
</gene>
<accession>A0A183B2N4</accession>
<evidence type="ECO:0000313" key="3">
    <source>
        <dbReference type="Proteomes" id="UP000272942"/>
    </source>
</evidence>
<sequence length="79" mass="8606">MQQFTDVTSIKNETPTPIEDPADETQENPSCNTPPTATEDHAQQPSTPGTSTDENTPLALRRPIKSKPIRRGSFEGGEL</sequence>